<gene>
    <name evidence="10" type="ORF">BI198_09365</name>
</gene>
<accession>A0A1E7Q6E2</accession>
<keyword evidence="4 8" id="KW-0627">Porphyrin biosynthesis</keyword>
<dbReference type="GO" id="GO:0005737">
    <property type="term" value="C:cytoplasm"/>
    <property type="evidence" value="ECO:0007669"/>
    <property type="project" value="UniProtKB-SubCell"/>
</dbReference>
<dbReference type="GO" id="GO:0005524">
    <property type="term" value="F:ATP binding"/>
    <property type="evidence" value="ECO:0007669"/>
    <property type="project" value="UniProtKB-UniRule"/>
</dbReference>
<evidence type="ECO:0000259" key="9">
    <source>
        <dbReference type="Pfam" id="PF12557"/>
    </source>
</evidence>
<comment type="catalytic activity">
    <reaction evidence="6 8">
        <text>2 cob(II)yrinate a,c diamide + reduced [electron-transfer flavoprotein] + 2 ATP = 2 adenosylcob(III)yrinate a,c-diamide + 2 triphosphate + oxidized [electron-transfer flavoprotein] + 3 H(+)</text>
        <dbReference type="Rhea" id="RHEA:11528"/>
        <dbReference type="Rhea" id="RHEA-COMP:10685"/>
        <dbReference type="Rhea" id="RHEA-COMP:10686"/>
        <dbReference type="ChEBI" id="CHEBI:15378"/>
        <dbReference type="ChEBI" id="CHEBI:18036"/>
        <dbReference type="ChEBI" id="CHEBI:30616"/>
        <dbReference type="ChEBI" id="CHEBI:57692"/>
        <dbReference type="ChEBI" id="CHEBI:58307"/>
        <dbReference type="ChEBI" id="CHEBI:58503"/>
        <dbReference type="ChEBI" id="CHEBI:58537"/>
        <dbReference type="EC" id="2.5.1.17"/>
    </reaction>
</comment>
<comment type="pathway">
    <text evidence="1 8">Cofactor biosynthesis; adenosylcobalamin biosynthesis; adenosylcobalamin from cob(II)yrinate a,c-diamide: step 2/7.</text>
</comment>
<comment type="subcellular location">
    <subcellularLocation>
        <location evidence="8">Cytoplasm</location>
    </subcellularLocation>
</comment>
<dbReference type="Pfam" id="PF12557">
    <property type="entry name" value="Co_AT_N"/>
    <property type="match status" value="1"/>
</dbReference>
<feature type="domain" description="Cob(I)alamin adenosyltransferase N-terminal" evidence="9">
    <location>
        <begin position="2"/>
        <end position="26"/>
    </location>
</feature>
<dbReference type="GO" id="GO:0006779">
    <property type="term" value="P:porphyrin-containing compound biosynthetic process"/>
    <property type="evidence" value="ECO:0007669"/>
    <property type="project" value="UniProtKB-UniRule"/>
</dbReference>
<dbReference type="InterPro" id="IPR025826">
    <property type="entry name" value="Co_AT_N_dom"/>
</dbReference>
<keyword evidence="11" id="KW-1185">Reference proteome</keyword>
<dbReference type="Proteomes" id="UP000242258">
    <property type="component" value="Unassembled WGS sequence"/>
</dbReference>
<evidence type="ECO:0000256" key="3">
    <source>
        <dbReference type="ARBA" id="ARBA00012454"/>
    </source>
</evidence>
<evidence type="ECO:0000256" key="8">
    <source>
        <dbReference type="PIRNR" id="PIRNR015617"/>
    </source>
</evidence>
<dbReference type="GO" id="GO:0009236">
    <property type="term" value="P:cobalamin biosynthetic process"/>
    <property type="evidence" value="ECO:0007669"/>
    <property type="project" value="UniProtKB-UniRule"/>
</dbReference>
<dbReference type="CDD" id="cd00561">
    <property type="entry name" value="CobA_ACA"/>
    <property type="match status" value="1"/>
</dbReference>
<evidence type="ECO:0000256" key="7">
    <source>
        <dbReference type="ARBA" id="ARBA00048692"/>
    </source>
</evidence>
<keyword evidence="8" id="KW-0067">ATP-binding</keyword>
<dbReference type="NCBIfam" id="TIGR00708">
    <property type="entry name" value="cobA"/>
    <property type="match status" value="1"/>
</dbReference>
<evidence type="ECO:0000256" key="4">
    <source>
        <dbReference type="ARBA" id="ARBA00023244"/>
    </source>
</evidence>
<proteinExistence type="inferred from homology"/>
<dbReference type="InterPro" id="IPR027417">
    <property type="entry name" value="P-loop_NTPase"/>
</dbReference>
<dbReference type="PIRSF" id="PIRSF015617">
    <property type="entry name" value="Adensltrnsf_CobA"/>
    <property type="match status" value="1"/>
</dbReference>
<dbReference type="GO" id="GO:0008817">
    <property type="term" value="F:corrinoid adenosyltransferase activity"/>
    <property type="evidence" value="ECO:0007669"/>
    <property type="project" value="UniProtKB-UniRule"/>
</dbReference>
<keyword evidence="8" id="KW-0169">Cobalamin biosynthesis</keyword>
<dbReference type="RefSeq" id="WP_070049319.1">
    <property type="nucleotide sequence ID" value="NZ_CBCSDO010000004.1"/>
</dbReference>
<evidence type="ECO:0000313" key="10">
    <source>
        <dbReference type="EMBL" id="OEY69749.1"/>
    </source>
</evidence>
<keyword evidence="8 10" id="KW-0808">Transferase</keyword>
<dbReference type="AlphaFoldDB" id="A0A1E7Q6E2"/>
<organism evidence="10 11">
    <name type="scientific">Rheinheimera salexigens</name>
    <dbReference type="NCBI Taxonomy" id="1628148"/>
    <lineage>
        <taxon>Bacteria</taxon>
        <taxon>Pseudomonadati</taxon>
        <taxon>Pseudomonadota</taxon>
        <taxon>Gammaproteobacteria</taxon>
        <taxon>Chromatiales</taxon>
        <taxon>Chromatiaceae</taxon>
        <taxon>Rheinheimera</taxon>
    </lineage>
</organism>
<dbReference type="Pfam" id="PF02572">
    <property type="entry name" value="CobA_CobO_BtuR"/>
    <property type="match status" value="1"/>
</dbReference>
<evidence type="ECO:0000256" key="6">
    <source>
        <dbReference type="ARBA" id="ARBA00048555"/>
    </source>
</evidence>
<evidence type="ECO:0000256" key="1">
    <source>
        <dbReference type="ARBA" id="ARBA00005121"/>
    </source>
</evidence>
<keyword evidence="8" id="KW-0547">Nucleotide-binding</keyword>
<dbReference type="Gene3D" id="3.40.50.300">
    <property type="entry name" value="P-loop containing nucleotide triphosphate hydrolases"/>
    <property type="match status" value="1"/>
</dbReference>
<dbReference type="EC" id="2.5.1.17" evidence="3 8"/>
<dbReference type="EMBL" id="MKEK01000001">
    <property type="protein sequence ID" value="OEY69749.1"/>
    <property type="molecule type" value="Genomic_DNA"/>
</dbReference>
<dbReference type="OrthoDB" id="9810309at2"/>
<comment type="caution">
    <text evidence="10">The sequence shown here is derived from an EMBL/GenBank/DDBJ whole genome shotgun (WGS) entry which is preliminary data.</text>
</comment>
<keyword evidence="8" id="KW-0963">Cytoplasm</keyword>
<dbReference type="NCBIfam" id="NF004637">
    <property type="entry name" value="PRK05986.1"/>
    <property type="match status" value="1"/>
</dbReference>
<comment type="function">
    <text evidence="5 8">Required for both de novo synthesis of the corrin ring for the assimilation of exogenous corrinoids. Participates in the adenosylation of a variety of incomplete and complete corrinoids.</text>
</comment>
<dbReference type="SUPFAM" id="SSF52540">
    <property type="entry name" value="P-loop containing nucleoside triphosphate hydrolases"/>
    <property type="match status" value="1"/>
</dbReference>
<dbReference type="PANTHER" id="PTHR46638">
    <property type="entry name" value="CORRINOID ADENOSYLTRANSFERASE"/>
    <property type="match status" value="1"/>
</dbReference>
<comment type="similarity">
    <text evidence="2 8">Belongs to the Cob(I)alamin adenosyltransferase family.</text>
</comment>
<name>A0A1E7Q6E2_9GAMM</name>
<dbReference type="UniPathway" id="UPA00148">
    <property type="reaction ID" value="UER00233"/>
</dbReference>
<dbReference type="PANTHER" id="PTHR46638:SF1">
    <property type="entry name" value="CORRINOID ADENOSYLTRANSFERASE"/>
    <property type="match status" value="1"/>
</dbReference>
<evidence type="ECO:0000313" key="11">
    <source>
        <dbReference type="Proteomes" id="UP000242258"/>
    </source>
</evidence>
<reference evidence="11" key="1">
    <citation type="submission" date="2016-09" db="EMBL/GenBank/DDBJ databases">
        <authorList>
            <person name="Wan X."/>
            <person name="Hou S."/>
        </authorList>
    </citation>
    <scope>NUCLEOTIDE SEQUENCE [LARGE SCALE GENOMIC DNA]</scope>
    <source>
        <strain evidence="11">KH87</strain>
    </source>
</reference>
<sequence>MTTEDQKQQRHQERQQRLKQKVDQAVQAAVEDKGLLLVITGNGKAKSTSGFGTVARAVGHGLTAAVVQFIKGNWPCGERNLLQQHGVEFAVMATGFTWDTQDKAADMAAAELVWQQAEAYLADDSINLVLLDELTYMLSYHYIELARIERALVNRPKQQHVVITGRACHRRLIELADTVSEVQNIKHAFDQGIKAQQGIDW</sequence>
<evidence type="ECO:0000256" key="2">
    <source>
        <dbReference type="ARBA" id="ARBA00007487"/>
    </source>
</evidence>
<evidence type="ECO:0000256" key="5">
    <source>
        <dbReference type="ARBA" id="ARBA00024929"/>
    </source>
</evidence>
<comment type="catalytic activity">
    <reaction evidence="7 8">
        <text>2 cob(II)alamin + reduced [electron-transfer flavoprotein] + 2 ATP = 2 adenosylcob(III)alamin + 2 triphosphate + oxidized [electron-transfer flavoprotein] + 3 H(+)</text>
        <dbReference type="Rhea" id="RHEA:28671"/>
        <dbReference type="Rhea" id="RHEA-COMP:10685"/>
        <dbReference type="Rhea" id="RHEA-COMP:10686"/>
        <dbReference type="ChEBI" id="CHEBI:15378"/>
        <dbReference type="ChEBI" id="CHEBI:16304"/>
        <dbReference type="ChEBI" id="CHEBI:18036"/>
        <dbReference type="ChEBI" id="CHEBI:18408"/>
        <dbReference type="ChEBI" id="CHEBI:30616"/>
        <dbReference type="ChEBI" id="CHEBI:57692"/>
        <dbReference type="ChEBI" id="CHEBI:58307"/>
        <dbReference type="EC" id="2.5.1.17"/>
    </reaction>
</comment>
<protein>
    <recommendedName>
        <fullName evidence="3 8">Corrinoid adenosyltransferase</fullName>
        <ecNumber evidence="3 8">2.5.1.17</ecNumber>
    </recommendedName>
    <alternativeName>
        <fullName evidence="8">Cob(II)alamin adenosyltransferase</fullName>
    </alternativeName>
    <alternativeName>
        <fullName evidence="8">Cob(II)yrinic acid a,c-diamide adenosyltransferase</fullName>
    </alternativeName>
</protein>
<dbReference type="InterPro" id="IPR003724">
    <property type="entry name" value="CblAdoTrfase_CobA"/>
</dbReference>
<dbReference type="STRING" id="1628148.BI198_09365"/>